<reference evidence="4" key="1">
    <citation type="journal article" date="2019" name="Int. J. Syst. Evol. Microbiol.">
        <title>The Global Catalogue of Microorganisms (GCM) 10K type strain sequencing project: providing services to taxonomists for standard genome sequencing and annotation.</title>
        <authorList>
            <consortium name="The Broad Institute Genomics Platform"/>
            <consortium name="The Broad Institute Genome Sequencing Center for Infectious Disease"/>
            <person name="Wu L."/>
            <person name="Ma J."/>
        </authorList>
    </citation>
    <scope>NUCLEOTIDE SEQUENCE [LARGE SCALE GENOMIC DNA]</scope>
    <source>
        <strain evidence="4">CGMCC 1.12989</strain>
    </source>
</reference>
<dbReference type="RefSeq" id="WP_379537617.1">
    <property type="nucleotide sequence ID" value="NZ_JBHSDR010000003.1"/>
</dbReference>
<feature type="domain" description="AMP-binding enzyme C-terminal" evidence="2">
    <location>
        <begin position="449"/>
        <end position="524"/>
    </location>
</feature>
<evidence type="ECO:0000259" key="1">
    <source>
        <dbReference type="Pfam" id="PF00501"/>
    </source>
</evidence>
<dbReference type="InterPro" id="IPR050237">
    <property type="entry name" value="ATP-dep_AMP-bd_enzyme"/>
</dbReference>
<dbReference type="Proteomes" id="UP001595828">
    <property type="component" value="Unassembled WGS sequence"/>
</dbReference>
<dbReference type="PANTHER" id="PTHR43767">
    <property type="entry name" value="LONG-CHAIN-FATTY-ACID--COA LIGASE"/>
    <property type="match status" value="1"/>
</dbReference>
<proteinExistence type="predicted"/>
<dbReference type="InterPro" id="IPR045851">
    <property type="entry name" value="AMP-bd_C_sf"/>
</dbReference>
<dbReference type="PANTHER" id="PTHR43767:SF1">
    <property type="entry name" value="NONRIBOSOMAL PEPTIDE SYNTHASE PES1 (EUROFUNG)-RELATED"/>
    <property type="match status" value="1"/>
</dbReference>
<feature type="domain" description="AMP-dependent synthetase/ligase" evidence="1">
    <location>
        <begin position="38"/>
        <end position="391"/>
    </location>
</feature>
<keyword evidence="4" id="KW-1185">Reference proteome</keyword>
<dbReference type="EMBL" id="JBHSDR010000003">
    <property type="protein sequence ID" value="MFC4294153.1"/>
    <property type="molecule type" value="Genomic_DNA"/>
</dbReference>
<comment type="caution">
    <text evidence="3">The sequence shown here is derived from an EMBL/GenBank/DDBJ whole genome shotgun (WGS) entry which is preliminary data.</text>
</comment>
<dbReference type="InterPro" id="IPR000873">
    <property type="entry name" value="AMP-dep_synth/lig_dom"/>
</dbReference>
<gene>
    <name evidence="3" type="ORF">ACFO0A_03665</name>
</gene>
<evidence type="ECO:0000313" key="3">
    <source>
        <dbReference type="EMBL" id="MFC4294153.1"/>
    </source>
</evidence>
<evidence type="ECO:0000313" key="4">
    <source>
        <dbReference type="Proteomes" id="UP001595828"/>
    </source>
</evidence>
<dbReference type="Gene3D" id="3.30.300.30">
    <property type="match status" value="1"/>
</dbReference>
<protein>
    <submittedName>
        <fullName evidence="3">Class I adenylate-forming enzyme family protein</fullName>
    </submittedName>
</protein>
<accession>A0ABV8RL88</accession>
<dbReference type="Gene3D" id="3.40.50.12780">
    <property type="entry name" value="N-terminal domain of ligase-like"/>
    <property type="match status" value="1"/>
</dbReference>
<dbReference type="InterPro" id="IPR042099">
    <property type="entry name" value="ANL_N_sf"/>
</dbReference>
<dbReference type="PROSITE" id="PS00455">
    <property type="entry name" value="AMP_BINDING"/>
    <property type="match status" value="1"/>
</dbReference>
<name>A0ABV8RL88_9SPHN</name>
<evidence type="ECO:0000259" key="2">
    <source>
        <dbReference type="Pfam" id="PF13193"/>
    </source>
</evidence>
<dbReference type="SUPFAM" id="SSF56801">
    <property type="entry name" value="Acetyl-CoA synthetase-like"/>
    <property type="match status" value="1"/>
</dbReference>
<dbReference type="Pfam" id="PF13193">
    <property type="entry name" value="AMP-binding_C"/>
    <property type="match status" value="1"/>
</dbReference>
<dbReference type="Pfam" id="PF00501">
    <property type="entry name" value="AMP-binding"/>
    <property type="match status" value="1"/>
</dbReference>
<organism evidence="3 4">
    <name type="scientific">Novosphingobium tardum</name>
    <dbReference type="NCBI Taxonomy" id="1538021"/>
    <lineage>
        <taxon>Bacteria</taxon>
        <taxon>Pseudomonadati</taxon>
        <taxon>Pseudomonadota</taxon>
        <taxon>Alphaproteobacteria</taxon>
        <taxon>Sphingomonadales</taxon>
        <taxon>Sphingomonadaceae</taxon>
        <taxon>Novosphingobium</taxon>
    </lineage>
</organism>
<dbReference type="InterPro" id="IPR020845">
    <property type="entry name" value="AMP-binding_CS"/>
</dbReference>
<sequence>MSQDTAPAATSGLDPAYDPFAALEQDFGSLPAQIQAWGRIRGDEPALRDERGELNWRETAARIERIAAQLQADGLAHGQSVAILGTSTINYALVFLAAIRAGGVAAPLTTSASPAQLAAMAADSGAIHLFIDRAKTAELAPFAAEHPMPALKRVMLDAPEGDAPSLDQWMAPEGTVAAPFFPRPDDPFNIIYSSGTTGTPKGIVHSHIMRWRQMAYRAALAYGPEARTLTSTPLYSNTTMVVFLPTLFAGGVVSIMGKFDVQRWLERAQAERISHTMLVPVQYRRLMNEPAFDSFDLSALKMKYCTSAPFPADLKAEVLRRMPGGLNEIYGMTEGGVTCMLVAHENPDKLHTVGKPVPGHFLRVIGEDGNELAPGEAGELIGRSPAMMLGYKNQPEKTREGYWIDPVDASVWQRMGDIGRVDADGFVELVGRTKDVIISGGFNIFPIDLEDALAADSRVVEAGVVGIPSEQWGETPVGFVTLAQGVGEDALEDIRAKANATLGKTQRVSALHAIDEMPRSHIGKLLKTELRELAARLDQKARASA</sequence>
<dbReference type="InterPro" id="IPR025110">
    <property type="entry name" value="AMP-bd_C"/>
</dbReference>